<name>A0AAN6MRY1_9PEZI</name>
<accession>A0AAN6MRY1</accession>
<reference evidence="2" key="2">
    <citation type="submission" date="2023-05" db="EMBL/GenBank/DDBJ databases">
        <authorList>
            <consortium name="Lawrence Berkeley National Laboratory"/>
            <person name="Steindorff A."/>
            <person name="Hensen N."/>
            <person name="Bonometti L."/>
            <person name="Westerberg I."/>
            <person name="Brannstrom I.O."/>
            <person name="Guillou S."/>
            <person name="Cros-Aarteil S."/>
            <person name="Calhoun S."/>
            <person name="Haridas S."/>
            <person name="Kuo A."/>
            <person name="Mondo S."/>
            <person name="Pangilinan J."/>
            <person name="Riley R."/>
            <person name="Labutti K."/>
            <person name="Andreopoulos B."/>
            <person name="Lipzen A."/>
            <person name="Chen C."/>
            <person name="Yanf M."/>
            <person name="Daum C."/>
            <person name="Ng V."/>
            <person name="Clum A."/>
            <person name="Ohm R."/>
            <person name="Martin F."/>
            <person name="Silar P."/>
            <person name="Natvig D."/>
            <person name="Lalanne C."/>
            <person name="Gautier V."/>
            <person name="Ament-Velasquez S.L."/>
            <person name="Kruys A."/>
            <person name="Hutchinson M.I."/>
            <person name="Powell A.J."/>
            <person name="Barry K."/>
            <person name="Miller A.N."/>
            <person name="Grigoriev I.V."/>
            <person name="Debuchy R."/>
            <person name="Gladieux P."/>
            <person name="Thoren M.H."/>
            <person name="Johannesson H."/>
        </authorList>
    </citation>
    <scope>NUCLEOTIDE SEQUENCE</scope>
    <source>
        <strain evidence="2">CBS 103.79</strain>
    </source>
</reference>
<gene>
    <name evidence="2" type="ORF">C8A05DRAFT_30415</name>
</gene>
<comment type="caution">
    <text evidence="2">The sequence shown here is derived from an EMBL/GenBank/DDBJ whole genome shotgun (WGS) entry which is preliminary data.</text>
</comment>
<evidence type="ECO:0000313" key="2">
    <source>
        <dbReference type="EMBL" id="KAK3905784.1"/>
    </source>
</evidence>
<dbReference type="Proteomes" id="UP001303889">
    <property type="component" value="Unassembled WGS sequence"/>
</dbReference>
<protein>
    <recommendedName>
        <fullName evidence="4">Gag protein</fullName>
    </recommendedName>
</protein>
<dbReference type="AlphaFoldDB" id="A0AAN6MRY1"/>
<dbReference type="EMBL" id="MU855347">
    <property type="protein sequence ID" value="KAK3905784.1"/>
    <property type="molecule type" value="Genomic_DNA"/>
</dbReference>
<evidence type="ECO:0000313" key="3">
    <source>
        <dbReference type="Proteomes" id="UP001303889"/>
    </source>
</evidence>
<reference evidence="2" key="1">
    <citation type="journal article" date="2023" name="Mol. Phylogenet. Evol.">
        <title>Genome-scale phylogeny and comparative genomics of the fungal order Sordariales.</title>
        <authorList>
            <person name="Hensen N."/>
            <person name="Bonometti L."/>
            <person name="Westerberg I."/>
            <person name="Brannstrom I.O."/>
            <person name="Guillou S."/>
            <person name="Cros-Aarteil S."/>
            <person name="Calhoun S."/>
            <person name="Haridas S."/>
            <person name="Kuo A."/>
            <person name="Mondo S."/>
            <person name="Pangilinan J."/>
            <person name="Riley R."/>
            <person name="LaButti K."/>
            <person name="Andreopoulos B."/>
            <person name="Lipzen A."/>
            <person name="Chen C."/>
            <person name="Yan M."/>
            <person name="Daum C."/>
            <person name="Ng V."/>
            <person name="Clum A."/>
            <person name="Steindorff A."/>
            <person name="Ohm R.A."/>
            <person name="Martin F."/>
            <person name="Silar P."/>
            <person name="Natvig D.O."/>
            <person name="Lalanne C."/>
            <person name="Gautier V."/>
            <person name="Ament-Velasquez S.L."/>
            <person name="Kruys A."/>
            <person name="Hutchinson M.I."/>
            <person name="Powell A.J."/>
            <person name="Barry K."/>
            <person name="Miller A.N."/>
            <person name="Grigoriev I.V."/>
            <person name="Debuchy R."/>
            <person name="Gladieux P."/>
            <person name="Hiltunen Thoren M."/>
            <person name="Johannesson H."/>
        </authorList>
    </citation>
    <scope>NUCLEOTIDE SEQUENCE</scope>
    <source>
        <strain evidence="2">CBS 103.79</strain>
    </source>
</reference>
<proteinExistence type="predicted"/>
<evidence type="ECO:0000256" key="1">
    <source>
        <dbReference type="SAM" id="MobiDB-lite"/>
    </source>
</evidence>
<sequence>MRYTFKIPVVTPLKSDQNIDAWKEAIQSCFLIHGLSKFLTNDDGAPADEAPQATKDEYTRNKAISHAIIRQSVKPVMDVIKHFGWTDGTDDPKGLYDMAIRAFDNLQAFNTRYHFLMTKLEAAGVSYNDKAKLANLMKALRKWDQHWADMLSFQVNTGKLTYNELVLLISMRANEQSMHNMATVTTNSNKKNAKPANSNNNGNGSAPTASSRPNCFTIAASVTIPTVMRVAG</sequence>
<feature type="region of interest" description="Disordered" evidence="1">
    <location>
        <begin position="186"/>
        <end position="210"/>
    </location>
</feature>
<keyword evidence="3" id="KW-1185">Reference proteome</keyword>
<evidence type="ECO:0008006" key="4">
    <source>
        <dbReference type="Google" id="ProtNLM"/>
    </source>
</evidence>
<organism evidence="2 3">
    <name type="scientific">Staphylotrichum tortipilum</name>
    <dbReference type="NCBI Taxonomy" id="2831512"/>
    <lineage>
        <taxon>Eukaryota</taxon>
        <taxon>Fungi</taxon>
        <taxon>Dikarya</taxon>
        <taxon>Ascomycota</taxon>
        <taxon>Pezizomycotina</taxon>
        <taxon>Sordariomycetes</taxon>
        <taxon>Sordariomycetidae</taxon>
        <taxon>Sordariales</taxon>
        <taxon>Chaetomiaceae</taxon>
        <taxon>Staphylotrichum</taxon>
    </lineage>
</organism>